<keyword evidence="3" id="KW-0408">Iron</keyword>
<evidence type="ECO:0000313" key="11">
    <source>
        <dbReference type="Proteomes" id="UP000827889"/>
    </source>
</evidence>
<dbReference type="GO" id="GO:0005381">
    <property type="term" value="F:iron ion transmembrane transporter activity"/>
    <property type="evidence" value="ECO:0007669"/>
    <property type="project" value="UniProtKB-UniRule"/>
</dbReference>
<evidence type="ECO:0000256" key="1">
    <source>
        <dbReference type="ARBA" id="ARBA00004128"/>
    </source>
</evidence>
<feature type="compositionally biased region" description="Polar residues" evidence="10">
    <location>
        <begin position="1"/>
        <end position="15"/>
    </location>
</feature>
<dbReference type="Pfam" id="PF01988">
    <property type="entry name" value="VIT1"/>
    <property type="match status" value="2"/>
</dbReference>
<feature type="region of interest" description="Disordered" evidence="10">
    <location>
        <begin position="1"/>
        <end position="21"/>
    </location>
</feature>
<evidence type="ECO:0000256" key="2">
    <source>
        <dbReference type="ARBA" id="ARBA00007049"/>
    </source>
</evidence>
<comment type="subcellular location">
    <subcellularLocation>
        <location evidence="1 9">Vacuole membrane</location>
        <topology evidence="1 9">Multi-pass membrane protein</topology>
    </subcellularLocation>
</comment>
<keyword evidence="6 9" id="KW-1133">Transmembrane helix</keyword>
<dbReference type="KEGG" id="rarg:115754886"/>
<keyword evidence="11" id="KW-1185">Reference proteome</keyword>
<evidence type="ECO:0000313" key="12">
    <source>
        <dbReference type="RefSeq" id="XP_030549917.2"/>
    </source>
</evidence>
<keyword evidence="9" id="KW-0813">Transport</keyword>
<evidence type="ECO:0000256" key="7">
    <source>
        <dbReference type="ARBA" id="ARBA00023136"/>
    </source>
</evidence>
<evidence type="ECO:0000256" key="8">
    <source>
        <dbReference type="ARBA" id="ARBA00044464"/>
    </source>
</evidence>
<comment type="catalytic activity">
    <reaction evidence="8">
        <text>Fe(2+)(in) = Fe(2+)(out)</text>
        <dbReference type="Rhea" id="RHEA:28486"/>
        <dbReference type="ChEBI" id="CHEBI:29033"/>
    </reaction>
    <physiologicalReaction direction="left-to-right" evidence="8">
        <dbReference type="Rhea" id="RHEA:28487"/>
    </physiologicalReaction>
</comment>
<evidence type="ECO:0000256" key="5">
    <source>
        <dbReference type="ARBA" id="ARBA00022692"/>
    </source>
</evidence>
<gene>
    <name evidence="12" type="primary">LOC115754886</name>
</gene>
<keyword evidence="4 9" id="KW-0926">Vacuole</keyword>
<comment type="caution">
    <text evidence="9">Lacks conserved residue(s) required for the propagation of feature annotation.</text>
</comment>
<dbReference type="GO" id="GO:0140315">
    <property type="term" value="F:iron ion sequestering activity"/>
    <property type="evidence" value="ECO:0007669"/>
    <property type="project" value="UniProtKB-UniRule"/>
</dbReference>
<keyword evidence="3" id="KW-0410">Iron transport</keyword>
<feature type="transmembrane region" description="Helical" evidence="9">
    <location>
        <begin position="202"/>
        <end position="221"/>
    </location>
</feature>
<dbReference type="GO" id="GO:0005384">
    <property type="term" value="F:manganese ion transmembrane transporter activity"/>
    <property type="evidence" value="ECO:0007669"/>
    <property type="project" value="InterPro"/>
</dbReference>
<dbReference type="Proteomes" id="UP000827889">
    <property type="component" value="Chromosome 9"/>
</dbReference>
<accession>A0A8B8QUD2</accession>
<sequence length="226" mass="23650">MATTPSTQPQDHQQLTPPPLKVDLEGQTEQALEKEIEVVDFSKRAQWLRAAVLGANDGLLSTASLMMGVGAIRKDIKTMAITGVAGLIAGACSMAIGELVSVYSQYDIEVARIKREDRNGALGVEEMDARNEKLPSPWKAAGASAPAFALGALVPLLAAIFIKEYKVRLAMVIMAVSVALVGFGGLSAVLGNVPVVKSASRVLLGGWLAMGATFGLTKMIGSTGLE</sequence>
<dbReference type="GO" id="GO:0030026">
    <property type="term" value="P:intracellular manganese ion homeostasis"/>
    <property type="evidence" value="ECO:0007669"/>
    <property type="project" value="InterPro"/>
</dbReference>
<reference evidence="12" key="1">
    <citation type="submission" date="2025-08" db="UniProtKB">
        <authorList>
            <consortium name="RefSeq"/>
        </authorList>
    </citation>
    <scope>IDENTIFICATION</scope>
    <source>
        <tissue evidence="12">Leaf</tissue>
    </source>
</reference>
<feature type="transmembrane region" description="Helical" evidence="9">
    <location>
        <begin position="76"/>
        <end position="96"/>
    </location>
</feature>
<evidence type="ECO:0000256" key="9">
    <source>
        <dbReference type="RuleBase" id="RU369115"/>
    </source>
</evidence>
<dbReference type="GO" id="GO:0005774">
    <property type="term" value="C:vacuolar membrane"/>
    <property type="evidence" value="ECO:0007669"/>
    <property type="project" value="UniProtKB-SubCell"/>
</dbReference>
<keyword evidence="7 9" id="KW-0472">Membrane</keyword>
<name>A0A8B8QUD2_9MYRT</name>
<feature type="transmembrane region" description="Helical" evidence="9">
    <location>
        <begin position="169"/>
        <end position="190"/>
    </location>
</feature>
<dbReference type="PANTHER" id="PTHR31851">
    <property type="entry name" value="FE(2+)/MN(2+) TRANSPORTER PCL1"/>
    <property type="match status" value="1"/>
</dbReference>
<dbReference type="RefSeq" id="XP_030549917.2">
    <property type="nucleotide sequence ID" value="XM_030694057.2"/>
</dbReference>
<evidence type="ECO:0000256" key="6">
    <source>
        <dbReference type="ARBA" id="ARBA00022989"/>
    </source>
</evidence>
<dbReference type="AlphaFoldDB" id="A0A8B8QUD2"/>
<evidence type="ECO:0000256" key="4">
    <source>
        <dbReference type="ARBA" id="ARBA00022554"/>
    </source>
</evidence>
<keyword evidence="5 9" id="KW-0812">Transmembrane</keyword>
<evidence type="ECO:0000256" key="10">
    <source>
        <dbReference type="SAM" id="MobiDB-lite"/>
    </source>
</evidence>
<dbReference type="GeneID" id="115754886"/>
<evidence type="ECO:0000256" key="3">
    <source>
        <dbReference type="ARBA" id="ARBA00022496"/>
    </source>
</evidence>
<protein>
    <recommendedName>
        <fullName evidence="9">Vacuolar iron transporter</fullName>
    </recommendedName>
</protein>
<comment type="similarity">
    <text evidence="2 9">Belongs to the CCC1 family.</text>
</comment>
<organism evidence="11 12">
    <name type="scientific">Rhodamnia argentea</name>
    <dbReference type="NCBI Taxonomy" id="178133"/>
    <lineage>
        <taxon>Eukaryota</taxon>
        <taxon>Viridiplantae</taxon>
        <taxon>Streptophyta</taxon>
        <taxon>Embryophyta</taxon>
        <taxon>Tracheophyta</taxon>
        <taxon>Spermatophyta</taxon>
        <taxon>Magnoliopsida</taxon>
        <taxon>eudicotyledons</taxon>
        <taxon>Gunneridae</taxon>
        <taxon>Pentapetalae</taxon>
        <taxon>rosids</taxon>
        <taxon>malvids</taxon>
        <taxon>Myrtales</taxon>
        <taxon>Myrtaceae</taxon>
        <taxon>Myrtoideae</taxon>
        <taxon>Myrteae</taxon>
        <taxon>Australasian group</taxon>
        <taxon>Rhodamnia</taxon>
    </lineage>
</organism>
<dbReference type="InterPro" id="IPR008217">
    <property type="entry name" value="Ccc1_fam"/>
</dbReference>
<comment type="function">
    <text evidence="9">Vacuolar Fe(2+) uptake transporter.</text>
</comment>
<feature type="transmembrane region" description="Helical" evidence="9">
    <location>
        <begin position="140"/>
        <end position="162"/>
    </location>
</feature>
<keyword evidence="9" id="KW-0406">Ion transport</keyword>
<proteinExistence type="inferred from homology"/>